<evidence type="ECO:0000313" key="1">
    <source>
        <dbReference type="Proteomes" id="UP000887580"/>
    </source>
</evidence>
<proteinExistence type="predicted"/>
<evidence type="ECO:0000313" key="2">
    <source>
        <dbReference type="WBParaSite" id="PS1159_v2.g24105.t1"/>
    </source>
</evidence>
<sequence>MGKQFGSFGNIQNAGYISGNLNQIADEDEMENVIDEGVEGGGTDDDGEDEYEEYLAEDIPNSNDEEISNDIQPPIPPPTEPKFVFENILKGHF</sequence>
<accession>A0AC35G5R9</accession>
<dbReference type="WBParaSite" id="PS1159_v2.g24105.t1">
    <property type="protein sequence ID" value="PS1159_v2.g24105.t1"/>
    <property type="gene ID" value="PS1159_v2.g24105"/>
</dbReference>
<reference evidence="2" key="1">
    <citation type="submission" date="2022-11" db="UniProtKB">
        <authorList>
            <consortium name="WormBaseParasite"/>
        </authorList>
    </citation>
    <scope>IDENTIFICATION</scope>
</reference>
<organism evidence="1 2">
    <name type="scientific">Panagrolaimus sp. PS1159</name>
    <dbReference type="NCBI Taxonomy" id="55785"/>
    <lineage>
        <taxon>Eukaryota</taxon>
        <taxon>Metazoa</taxon>
        <taxon>Ecdysozoa</taxon>
        <taxon>Nematoda</taxon>
        <taxon>Chromadorea</taxon>
        <taxon>Rhabditida</taxon>
        <taxon>Tylenchina</taxon>
        <taxon>Panagrolaimomorpha</taxon>
        <taxon>Panagrolaimoidea</taxon>
        <taxon>Panagrolaimidae</taxon>
        <taxon>Panagrolaimus</taxon>
    </lineage>
</organism>
<dbReference type="Proteomes" id="UP000887580">
    <property type="component" value="Unplaced"/>
</dbReference>
<protein>
    <submittedName>
        <fullName evidence="2">Uncharacterized protein</fullName>
    </submittedName>
</protein>
<name>A0AC35G5R9_9BILA</name>